<dbReference type="Pfam" id="PF02107">
    <property type="entry name" value="FlgH"/>
    <property type="match status" value="1"/>
</dbReference>
<keyword evidence="5" id="KW-0975">Bacterial flagellum</keyword>
<dbReference type="AlphaFoldDB" id="A0A1J5TD19"/>
<evidence type="ECO:0000256" key="6">
    <source>
        <dbReference type="ARBA" id="ARBA00023237"/>
    </source>
</evidence>
<organism evidence="7">
    <name type="scientific">mine drainage metagenome</name>
    <dbReference type="NCBI Taxonomy" id="410659"/>
    <lineage>
        <taxon>unclassified sequences</taxon>
        <taxon>metagenomes</taxon>
        <taxon>ecological metagenomes</taxon>
    </lineage>
</organism>
<dbReference type="PANTHER" id="PTHR34933:SF1">
    <property type="entry name" value="FLAGELLAR L-RING PROTEIN"/>
    <property type="match status" value="1"/>
</dbReference>
<sequence length="206" mass="21669">MNARVSLLVCGLLLVPAGAFADSLWTSPANNQRPIIADHKACAVGDIVTIVVNENANLTSTQSKQTATDDSVNAAVSQFLFPTTASKFGTHNGALPGITFGDKTAFTGGGSVSNSQSVTSRAAVLVTDVLPNGNLVIEGIRQVTFSGETQHVILHGIIRPDDIAPDDTIASSSIADARIEFVSQGELNDTAKKGWFSRLYAKLRPF</sequence>
<evidence type="ECO:0000256" key="4">
    <source>
        <dbReference type="ARBA" id="ARBA00023136"/>
    </source>
</evidence>
<evidence type="ECO:0000256" key="2">
    <source>
        <dbReference type="ARBA" id="ARBA00004442"/>
    </source>
</evidence>
<dbReference type="GO" id="GO:0009279">
    <property type="term" value="C:cell outer membrane"/>
    <property type="evidence" value="ECO:0007669"/>
    <property type="project" value="UniProtKB-SubCell"/>
</dbReference>
<comment type="subcellular location">
    <subcellularLocation>
        <location evidence="1">Bacterial flagellum</location>
    </subcellularLocation>
    <subcellularLocation>
        <location evidence="2">Cell outer membrane</location>
    </subcellularLocation>
</comment>
<dbReference type="InterPro" id="IPR000527">
    <property type="entry name" value="Flag_Lring"/>
</dbReference>
<dbReference type="HAMAP" id="MF_00415">
    <property type="entry name" value="FlgH"/>
    <property type="match status" value="1"/>
</dbReference>
<proteinExistence type="inferred from homology"/>
<gene>
    <name evidence="7" type="primary">flgH_1</name>
    <name evidence="7" type="ORF">GALL_11390</name>
</gene>
<reference evidence="7" key="1">
    <citation type="submission" date="2016-10" db="EMBL/GenBank/DDBJ databases">
        <title>Sequence of Gallionella enrichment culture.</title>
        <authorList>
            <person name="Poehlein A."/>
            <person name="Muehling M."/>
            <person name="Daniel R."/>
        </authorList>
    </citation>
    <scope>NUCLEOTIDE SEQUENCE</scope>
</reference>
<evidence type="ECO:0000256" key="3">
    <source>
        <dbReference type="ARBA" id="ARBA00022729"/>
    </source>
</evidence>
<dbReference type="EMBL" id="MLJW01000002">
    <property type="protein sequence ID" value="OIR18799.1"/>
    <property type="molecule type" value="Genomic_DNA"/>
</dbReference>
<dbReference type="GO" id="GO:0071973">
    <property type="term" value="P:bacterial-type flagellum-dependent cell motility"/>
    <property type="evidence" value="ECO:0007669"/>
    <property type="project" value="InterPro"/>
</dbReference>
<dbReference type="PANTHER" id="PTHR34933">
    <property type="entry name" value="FLAGELLAR L-RING PROTEIN"/>
    <property type="match status" value="1"/>
</dbReference>
<name>A0A1J5TD19_9ZZZZ</name>
<dbReference type="GO" id="GO:0009427">
    <property type="term" value="C:bacterial-type flagellum basal body, distal rod, L ring"/>
    <property type="evidence" value="ECO:0007669"/>
    <property type="project" value="InterPro"/>
</dbReference>
<keyword evidence="7" id="KW-0282">Flagellum</keyword>
<keyword evidence="7" id="KW-0969">Cilium</keyword>
<dbReference type="PRINTS" id="PR01008">
    <property type="entry name" value="FLGLRINGFLGH"/>
</dbReference>
<comment type="caution">
    <text evidence="7">The sequence shown here is derived from an EMBL/GenBank/DDBJ whole genome shotgun (WGS) entry which is preliminary data.</text>
</comment>
<keyword evidence="4" id="KW-0472">Membrane</keyword>
<keyword evidence="7" id="KW-0966">Cell projection</keyword>
<evidence type="ECO:0000256" key="1">
    <source>
        <dbReference type="ARBA" id="ARBA00004365"/>
    </source>
</evidence>
<evidence type="ECO:0000256" key="5">
    <source>
        <dbReference type="ARBA" id="ARBA00023143"/>
    </source>
</evidence>
<accession>A0A1J5TD19</accession>
<protein>
    <submittedName>
        <fullName evidence="7">Flagellar L-ring protein</fullName>
    </submittedName>
</protein>
<keyword evidence="6" id="KW-0998">Cell outer membrane</keyword>
<evidence type="ECO:0000313" key="7">
    <source>
        <dbReference type="EMBL" id="OIR18799.1"/>
    </source>
</evidence>
<dbReference type="GO" id="GO:0003774">
    <property type="term" value="F:cytoskeletal motor activity"/>
    <property type="evidence" value="ECO:0007669"/>
    <property type="project" value="InterPro"/>
</dbReference>
<keyword evidence="3" id="KW-0732">Signal</keyword>